<dbReference type="InterPro" id="IPR029044">
    <property type="entry name" value="Nucleotide-diphossugar_trans"/>
</dbReference>
<comment type="caution">
    <text evidence="1">The sequence shown here is derived from an EMBL/GenBank/DDBJ whole genome shotgun (WGS) entry which is preliminary data.</text>
</comment>
<organism evidence="1 2">
    <name type="scientific">Candidatus Kaiserbacteria bacterium RIFCSPHIGHO2_01_FULL_53_29</name>
    <dbReference type="NCBI Taxonomy" id="1798480"/>
    <lineage>
        <taxon>Bacteria</taxon>
        <taxon>Candidatus Kaiseribacteriota</taxon>
    </lineage>
</organism>
<evidence type="ECO:0000313" key="2">
    <source>
        <dbReference type="Proteomes" id="UP000176863"/>
    </source>
</evidence>
<proteinExistence type="predicted"/>
<dbReference type="PANTHER" id="PTHR42866">
    <property type="entry name" value="3-DEOXY-MANNO-OCTULOSONATE CYTIDYLYLTRANSFERASE"/>
    <property type="match status" value="1"/>
</dbReference>
<dbReference type="InterPro" id="IPR003329">
    <property type="entry name" value="Cytidylyl_trans"/>
</dbReference>
<gene>
    <name evidence="1" type="ORF">A2851_02440</name>
</gene>
<dbReference type="Proteomes" id="UP000176863">
    <property type="component" value="Unassembled WGS sequence"/>
</dbReference>
<reference evidence="1 2" key="1">
    <citation type="journal article" date="2016" name="Nat. Commun.">
        <title>Thousands of microbial genomes shed light on interconnected biogeochemical processes in an aquifer system.</title>
        <authorList>
            <person name="Anantharaman K."/>
            <person name="Brown C.T."/>
            <person name="Hug L.A."/>
            <person name="Sharon I."/>
            <person name="Castelle C.J."/>
            <person name="Probst A.J."/>
            <person name="Thomas B.C."/>
            <person name="Singh A."/>
            <person name="Wilkins M.J."/>
            <person name="Karaoz U."/>
            <person name="Brodie E.L."/>
            <person name="Williams K.H."/>
            <person name="Hubbard S.S."/>
            <person name="Banfield J.F."/>
        </authorList>
    </citation>
    <scope>NUCLEOTIDE SEQUENCE [LARGE SCALE GENOMIC DNA]</scope>
</reference>
<sequence length="250" mass="28421">MIAAIIQARMSSTRLPGKVLLDLSGKPVLRHIVERVRMATAIEKIIVATSTDVSDDVVENVCRASEIAVFRGSPDDVLSRYLGAARMYGVDTIVRITSDCPLIDPKITELCIEKFKEGSYDYITNCTTGGRTFPRGLDVEVFTTAALERSCKEAWEQYQREHVTPFIWKNEGNLFSIGPIIEAPSEYRRPYRLTLDYAEDYELLEHLYNKFYAEGTIVNVPKVLRYLDEHPKVVAINAFRDADHQKRINV</sequence>
<dbReference type="Gene3D" id="3.90.550.10">
    <property type="entry name" value="Spore Coat Polysaccharide Biosynthesis Protein SpsA, Chain A"/>
    <property type="match status" value="1"/>
</dbReference>
<dbReference type="GO" id="GO:0005829">
    <property type="term" value="C:cytosol"/>
    <property type="evidence" value="ECO:0007669"/>
    <property type="project" value="TreeGrafter"/>
</dbReference>
<dbReference type="STRING" id="1798480.A2851_02440"/>
<dbReference type="PANTHER" id="PTHR42866:SF1">
    <property type="entry name" value="SPORE COAT POLYSACCHARIDE BIOSYNTHESIS PROTEIN SPSF"/>
    <property type="match status" value="1"/>
</dbReference>
<dbReference type="SUPFAM" id="SSF53448">
    <property type="entry name" value="Nucleotide-diphospho-sugar transferases"/>
    <property type="match status" value="1"/>
</dbReference>
<protein>
    <recommendedName>
        <fullName evidence="3">Acylneuraminate cytidylyltransferase</fullName>
    </recommendedName>
</protein>
<accession>A0A1F6CXF9</accession>
<evidence type="ECO:0008006" key="3">
    <source>
        <dbReference type="Google" id="ProtNLM"/>
    </source>
</evidence>
<dbReference type="AlphaFoldDB" id="A0A1F6CXF9"/>
<dbReference type="EMBL" id="MFKT01000009">
    <property type="protein sequence ID" value="OGG53721.1"/>
    <property type="molecule type" value="Genomic_DNA"/>
</dbReference>
<evidence type="ECO:0000313" key="1">
    <source>
        <dbReference type="EMBL" id="OGG53721.1"/>
    </source>
</evidence>
<dbReference type="CDD" id="cd02518">
    <property type="entry name" value="GT2_SpsF"/>
    <property type="match status" value="1"/>
</dbReference>
<dbReference type="Pfam" id="PF02348">
    <property type="entry name" value="CTP_transf_3"/>
    <property type="match status" value="1"/>
</dbReference>
<name>A0A1F6CXF9_9BACT</name>